<protein>
    <submittedName>
        <fullName evidence="1">Uncharacterized protein</fullName>
    </submittedName>
</protein>
<accession>A0ABT2VKK4</accession>
<evidence type="ECO:0000313" key="2">
    <source>
        <dbReference type="Proteomes" id="UP001209257"/>
    </source>
</evidence>
<organism evidence="1 2">
    <name type="scientific">Alteromonas salexigens</name>
    <dbReference type="NCBI Taxonomy" id="2982530"/>
    <lineage>
        <taxon>Bacteria</taxon>
        <taxon>Pseudomonadati</taxon>
        <taxon>Pseudomonadota</taxon>
        <taxon>Gammaproteobacteria</taxon>
        <taxon>Alteromonadales</taxon>
        <taxon>Alteromonadaceae</taxon>
        <taxon>Alteromonas/Salinimonas group</taxon>
        <taxon>Alteromonas</taxon>
    </lineage>
</organism>
<dbReference type="Proteomes" id="UP001209257">
    <property type="component" value="Unassembled WGS sequence"/>
</dbReference>
<proteinExistence type="predicted"/>
<dbReference type="RefSeq" id="WP_262992520.1">
    <property type="nucleotide sequence ID" value="NZ_JAOTJC010000006.1"/>
</dbReference>
<gene>
    <name evidence="1" type="ORF">OCL06_04300</name>
</gene>
<evidence type="ECO:0000313" key="1">
    <source>
        <dbReference type="EMBL" id="MCU7553818.1"/>
    </source>
</evidence>
<keyword evidence="2" id="KW-1185">Reference proteome</keyword>
<sequence>MIRMAPLCYAPPEFMAAVLLSEITWRTVKLFTLRHHQGGFTGDTPRYPIPQANSAGLIS</sequence>
<name>A0ABT2VKK4_9ALTE</name>
<comment type="caution">
    <text evidence="1">The sequence shown here is derived from an EMBL/GenBank/DDBJ whole genome shotgun (WGS) entry which is preliminary data.</text>
</comment>
<dbReference type="EMBL" id="JAOTJC010000006">
    <property type="protein sequence ID" value="MCU7553818.1"/>
    <property type="molecule type" value="Genomic_DNA"/>
</dbReference>
<reference evidence="2" key="1">
    <citation type="submission" date="2023-07" db="EMBL/GenBank/DDBJ databases">
        <title>Study on multiphase classification of strain Alteromonas salexigens isolated from the Yellow Sea.</title>
        <authorList>
            <person name="Sun L."/>
        </authorList>
    </citation>
    <scope>NUCLEOTIDE SEQUENCE [LARGE SCALE GENOMIC DNA]</scope>
    <source>
        <strain evidence="2">ASW11-19</strain>
    </source>
</reference>